<keyword evidence="5" id="KW-0547">Nucleotide-binding</keyword>
<keyword evidence="6" id="KW-0342">GTP-binding</keyword>
<dbReference type="InterPro" id="IPR000217">
    <property type="entry name" value="Tubulin"/>
</dbReference>
<evidence type="ECO:0000256" key="5">
    <source>
        <dbReference type="ARBA" id="ARBA00022741"/>
    </source>
</evidence>
<dbReference type="InterPro" id="IPR036525">
    <property type="entry name" value="Tubulin/FtsZ_GTPase_sf"/>
</dbReference>
<dbReference type="RefSeq" id="XP_009493705.1">
    <property type="nucleotide sequence ID" value="XM_009495430.1"/>
</dbReference>
<dbReference type="InterPro" id="IPR017975">
    <property type="entry name" value="Tubulin_CS"/>
</dbReference>
<comment type="similarity">
    <text evidence="2">Belongs to the tubulin family.</text>
</comment>
<dbReference type="InterPro" id="IPR008280">
    <property type="entry name" value="Tub_FtsZ_C"/>
</dbReference>
<protein>
    <recommendedName>
        <fullName evidence="9">Tubulin/FtsZ GTPase domain-containing protein</fullName>
    </recommendedName>
</protein>
<keyword evidence="11" id="KW-1185">Reference proteome</keyword>
<dbReference type="STRING" id="691883.A0A058ZF67"/>
<evidence type="ECO:0000256" key="8">
    <source>
        <dbReference type="SAM" id="MobiDB-lite"/>
    </source>
</evidence>
<reference evidence="10" key="1">
    <citation type="submission" date="2013-04" db="EMBL/GenBank/DDBJ databases">
        <title>The Genome Sequence of Fonticula alba ATCC 38817.</title>
        <authorList>
            <consortium name="The Broad Institute Genomics Platform"/>
            <person name="Russ C."/>
            <person name="Cuomo C."/>
            <person name="Burger G."/>
            <person name="Gray M.W."/>
            <person name="Holland P.W.H."/>
            <person name="King N."/>
            <person name="Lang F.B.F."/>
            <person name="Roger A.J."/>
            <person name="Ruiz-Trillo I."/>
            <person name="Brown M."/>
            <person name="Walker B."/>
            <person name="Young S."/>
            <person name="Zeng Q."/>
            <person name="Gargeya S."/>
            <person name="Fitzgerald M."/>
            <person name="Haas B."/>
            <person name="Abouelleil A."/>
            <person name="Allen A.W."/>
            <person name="Alvarado L."/>
            <person name="Arachchi H.M."/>
            <person name="Berlin A.M."/>
            <person name="Chapman S.B."/>
            <person name="Gainer-Dewar J."/>
            <person name="Goldberg J."/>
            <person name="Griggs A."/>
            <person name="Gujja S."/>
            <person name="Hansen M."/>
            <person name="Howarth C."/>
            <person name="Imamovic A."/>
            <person name="Ireland A."/>
            <person name="Larimer J."/>
            <person name="McCowan C."/>
            <person name="Murphy C."/>
            <person name="Pearson M."/>
            <person name="Poon T.W."/>
            <person name="Priest M."/>
            <person name="Roberts A."/>
            <person name="Saif S."/>
            <person name="Shea T."/>
            <person name="Sisk P."/>
            <person name="Sykes S."/>
            <person name="Wortman J."/>
            <person name="Nusbaum C."/>
            <person name="Birren B."/>
        </authorList>
    </citation>
    <scope>NUCLEOTIDE SEQUENCE [LARGE SCALE GENOMIC DNA]</scope>
    <source>
        <strain evidence="10">ATCC 38817</strain>
    </source>
</reference>
<dbReference type="PANTHER" id="PTHR11588">
    <property type="entry name" value="TUBULIN"/>
    <property type="match status" value="1"/>
</dbReference>
<evidence type="ECO:0000256" key="6">
    <source>
        <dbReference type="ARBA" id="ARBA00023134"/>
    </source>
</evidence>
<gene>
    <name evidence="10" type="ORF">H696_01533</name>
</gene>
<dbReference type="OrthoDB" id="10249382at2759"/>
<dbReference type="Pfam" id="PF00091">
    <property type="entry name" value="Tubulin"/>
    <property type="match status" value="1"/>
</dbReference>
<evidence type="ECO:0000256" key="1">
    <source>
        <dbReference type="ARBA" id="ARBA00004267"/>
    </source>
</evidence>
<dbReference type="PROSITE" id="PS00227">
    <property type="entry name" value="TUBULIN"/>
    <property type="match status" value="1"/>
</dbReference>
<evidence type="ECO:0000256" key="7">
    <source>
        <dbReference type="ARBA" id="ARBA00023212"/>
    </source>
</evidence>
<feature type="domain" description="Tubulin/FtsZ GTPase" evidence="9">
    <location>
        <begin position="50"/>
        <end position="266"/>
    </location>
</feature>
<dbReference type="GeneID" id="20526258"/>
<dbReference type="GO" id="GO:0007020">
    <property type="term" value="P:microtubule nucleation"/>
    <property type="evidence" value="ECO:0007669"/>
    <property type="project" value="InterPro"/>
</dbReference>
<accession>A0A058ZF67</accession>
<dbReference type="eggNOG" id="KOG1374">
    <property type="taxonomic scope" value="Eukaryota"/>
</dbReference>
<name>A0A058ZF67_FONAL</name>
<dbReference type="InterPro" id="IPR003008">
    <property type="entry name" value="Tubulin_FtsZ_GTPase"/>
</dbReference>
<evidence type="ECO:0000256" key="2">
    <source>
        <dbReference type="ARBA" id="ARBA00009636"/>
    </source>
</evidence>
<dbReference type="Proteomes" id="UP000030693">
    <property type="component" value="Unassembled WGS sequence"/>
</dbReference>
<dbReference type="Gene3D" id="1.10.287.600">
    <property type="entry name" value="Helix hairpin bin"/>
    <property type="match status" value="1"/>
</dbReference>
<keyword evidence="4" id="KW-0493">Microtubule</keyword>
<evidence type="ECO:0000313" key="11">
    <source>
        <dbReference type="Proteomes" id="UP000030693"/>
    </source>
</evidence>
<dbReference type="CDD" id="cd02188">
    <property type="entry name" value="gamma_tubulin"/>
    <property type="match status" value="1"/>
</dbReference>
<dbReference type="GO" id="GO:0005525">
    <property type="term" value="F:GTP binding"/>
    <property type="evidence" value="ECO:0007669"/>
    <property type="project" value="UniProtKB-KW"/>
</dbReference>
<dbReference type="GO" id="GO:0031122">
    <property type="term" value="P:cytoplasmic microtubule organization"/>
    <property type="evidence" value="ECO:0007669"/>
    <property type="project" value="InterPro"/>
</dbReference>
<comment type="subcellular location">
    <subcellularLocation>
        <location evidence="1">Cytoplasm</location>
        <location evidence="1">Cytoskeleton</location>
        <location evidence="1">Microtubule organizing center</location>
    </subcellularLocation>
</comment>
<dbReference type="EMBL" id="KB932202">
    <property type="protein sequence ID" value="KCV72127.1"/>
    <property type="molecule type" value="Genomic_DNA"/>
</dbReference>
<dbReference type="PRINTS" id="PR01161">
    <property type="entry name" value="TUBULIN"/>
</dbReference>
<sequence length="612" mass="64638">MSKEIVSIQLGQCGNQVGLSYWSALCREHGLSPDGVVQSTPLGQHTSDMKDIFFSQVSDHKWVPRLVMADLEPRVIDQVLVGPHADLFRRDRVFKGSDGGGAGNVWTKGYWESATSGAGTDAPSDLAFEFLLGDMINREAEACDRLEGFMLTHSIGGGTGAGVGSRTLEWLVDNFPSKHIQTSSIFPQIRGSSDVVLAPYNVLLSLRRLAECADAVFVFDNSAFANSSHFRQSQLAGLAPKESFGVNNRFIARALALATAPMRLPSTPGGPGSASGGSAGLGGIIASLVPDSRLQFLTPSLSAWPRAVGDLPLAGAGGGDFDPALGGGMYPLSGRGAGPGTGGQTLRDMLPNLLRPDHRLAGAPGGPPGRLIAAWASISSGSAGGPGAAPSLEAHDVHHALARLRHRGLLVSTSHAPSSLPTTAQFLALGQQAATAAAAMSHDHLPAGGGFRRQAFSSPPPFAPWVPASLQIAVSGQPAAMPAATEPAPNQAPDGLLLSNWTGIAATFHEYCTAFSRMNTRRAYYRQYTAYLPSQSDADFHEELMQCYDAVRDLISEYSLAETADYLTATGAEDSPADLTAHQYQQRPPHQHHSDHPHSYLSHHNHLSGGRF</sequence>
<feature type="region of interest" description="Disordered" evidence="8">
    <location>
        <begin position="582"/>
        <end position="612"/>
    </location>
</feature>
<dbReference type="GO" id="GO:0000930">
    <property type="term" value="C:gamma-tubulin complex"/>
    <property type="evidence" value="ECO:0007669"/>
    <property type="project" value="InterPro"/>
</dbReference>
<keyword evidence="3" id="KW-0963">Cytoplasm</keyword>
<evidence type="ECO:0000259" key="9">
    <source>
        <dbReference type="SMART" id="SM00864"/>
    </source>
</evidence>
<evidence type="ECO:0000313" key="10">
    <source>
        <dbReference type="EMBL" id="KCV72127.1"/>
    </source>
</evidence>
<dbReference type="SMART" id="SM00864">
    <property type="entry name" value="Tubulin"/>
    <property type="match status" value="1"/>
</dbReference>
<dbReference type="SUPFAM" id="SSF55307">
    <property type="entry name" value="Tubulin C-terminal domain-like"/>
    <property type="match status" value="1"/>
</dbReference>
<dbReference type="InterPro" id="IPR002454">
    <property type="entry name" value="Gamma_tubulin"/>
</dbReference>
<evidence type="ECO:0000256" key="3">
    <source>
        <dbReference type="ARBA" id="ARBA00022490"/>
    </source>
</evidence>
<keyword evidence="7" id="KW-0206">Cytoskeleton</keyword>
<dbReference type="SUPFAM" id="SSF52490">
    <property type="entry name" value="Tubulin nucleotide-binding domain-like"/>
    <property type="match status" value="1"/>
</dbReference>
<evidence type="ECO:0000256" key="4">
    <source>
        <dbReference type="ARBA" id="ARBA00022701"/>
    </source>
</evidence>
<dbReference type="AlphaFoldDB" id="A0A058ZF67"/>
<proteinExistence type="inferred from homology"/>
<dbReference type="GO" id="GO:0005874">
    <property type="term" value="C:microtubule"/>
    <property type="evidence" value="ECO:0007669"/>
    <property type="project" value="UniProtKB-KW"/>
</dbReference>
<organism evidence="10">
    <name type="scientific">Fonticula alba</name>
    <name type="common">Slime mold</name>
    <dbReference type="NCBI Taxonomy" id="691883"/>
    <lineage>
        <taxon>Eukaryota</taxon>
        <taxon>Rotosphaerida</taxon>
        <taxon>Fonticulaceae</taxon>
        <taxon>Fonticula</taxon>
    </lineage>
</organism>
<dbReference type="Gene3D" id="3.40.50.1440">
    <property type="entry name" value="Tubulin/FtsZ, GTPase domain"/>
    <property type="match status" value="1"/>
</dbReference>
<dbReference type="InterPro" id="IPR023123">
    <property type="entry name" value="Tubulin_C"/>
</dbReference>